<evidence type="ECO:0000256" key="6">
    <source>
        <dbReference type="ARBA" id="ARBA00022741"/>
    </source>
</evidence>
<evidence type="ECO:0000259" key="12">
    <source>
        <dbReference type="PROSITE" id="PS50885"/>
    </source>
</evidence>
<dbReference type="InterPro" id="IPR003594">
    <property type="entry name" value="HATPase_dom"/>
</dbReference>
<dbReference type="RefSeq" id="WP_072325908.1">
    <property type="nucleotide sequence ID" value="NZ_FPJW01000005.1"/>
</dbReference>
<evidence type="ECO:0000256" key="3">
    <source>
        <dbReference type="ARBA" id="ARBA00012438"/>
    </source>
</evidence>
<comment type="catalytic activity">
    <reaction evidence="1">
        <text>ATP + protein L-histidine = ADP + protein N-phospho-L-histidine.</text>
        <dbReference type="EC" id="2.7.13.3"/>
    </reaction>
</comment>
<dbReference type="STRING" id="1122209.SAMN02745752_01677"/>
<accession>A0A1K1X2I2</accession>
<dbReference type="Pfam" id="PF00672">
    <property type="entry name" value="HAMP"/>
    <property type="match status" value="1"/>
</dbReference>
<feature type="domain" description="HAMP" evidence="12">
    <location>
        <begin position="321"/>
        <end position="373"/>
    </location>
</feature>
<dbReference type="Gene3D" id="6.10.340.10">
    <property type="match status" value="1"/>
</dbReference>
<protein>
    <recommendedName>
        <fullName evidence="3">histidine kinase</fullName>
        <ecNumber evidence="3">2.7.13.3</ecNumber>
    </recommendedName>
</protein>
<dbReference type="InterPro" id="IPR003660">
    <property type="entry name" value="HAMP_dom"/>
</dbReference>
<evidence type="ECO:0000256" key="5">
    <source>
        <dbReference type="ARBA" id="ARBA00022679"/>
    </source>
</evidence>
<evidence type="ECO:0000256" key="9">
    <source>
        <dbReference type="ARBA" id="ARBA00023012"/>
    </source>
</evidence>
<dbReference type="PROSITE" id="PS50885">
    <property type="entry name" value="HAMP"/>
    <property type="match status" value="1"/>
</dbReference>
<dbReference type="InterPro" id="IPR004358">
    <property type="entry name" value="Sig_transdc_His_kin-like_C"/>
</dbReference>
<dbReference type="GO" id="GO:0016020">
    <property type="term" value="C:membrane"/>
    <property type="evidence" value="ECO:0007669"/>
    <property type="project" value="UniProtKB-SubCell"/>
</dbReference>
<evidence type="ECO:0000256" key="4">
    <source>
        <dbReference type="ARBA" id="ARBA00022553"/>
    </source>
</evidence>
<dbReference type="AlphaFoldDB" id="A0A1K1X2I2"/>
<dbReference type="SUPFAM" id="SSF158472">
    <property type="entry name" value="HAMP domain-like"/>
    <property type="match status" value="1"/>
</dbReference>
<dbReference type="InterPro" id="IPR036097">
    <property type="entry name" value="HisK_dim/P_sf"/>
</dbReference>
<evidence type="ECO:0000256" key="7">
    <source>
        <dbReference type="ARBA" id="ARBA00022777"/>
    </source>
</evidence>
<comment type="subcellular location">
    <subcellularLocation>
        <location evidence="2">Membrane</location>
    </subcellularLocation>
</comment>
<evidence type="ECO:0000259" key="11">
    <source>
        <dbReference type="PROSITE" id="PS50109"/>
    </source>
</evidence>
<dbReference type="SMART" id="SM00304">
    <property type="entry name" value="HAMP"/>
    <property type="match status" value="1"/>
</dbReference>
<gene>
    <name evidence="13" type="ORF">SAMN02745752_01677</name>
</gene>
<name>A0A1K1X2I2_9GAMM</name>
<dbReference type="InterPro" id="IPR005467">
    <property type="entry name" value="His_kinase_dom"/>
</dbReference>
<dbReference type="PRINTS" id="PR00344">
    <property type="entry name" value="BCTRLSENSOR"/>
</dbReference>
<proteinExistence type="predicted"/>
<dbReference type="Proteomes" id="UP000182350">
    <property type="component" value="Unassembled WGS sequence"/>
</dbReference>
<dbReference type="GO" id="GO:0000156">
    <property type="term" value="F:phosphorelay response regulator activity"/>
    <property type="evidence" value="ECO:0007669"/>
    <property type="project" value="TreeGrafter"/>
</dbReference>
<keyword evidence="4" id="KW-0597">Phosphoprotein</keyword>
<evidence type="ECO:0000313" key="14">
    <source>
        <dbReference type="Proteomes" id="UP000182350"/>
    </source>
</evidence>
<keyword evidence="14" id="KW-1185">Reference proteome</keyword>
<dbReference type="GO" id="GO:0030295">
    <property type="term" value="F:protein kinase activator activity"/>
    <property type="evidence" value="ECO:0007669"/>
    <property type="project" value="TreeGrafter"/>
</dbReference>
<reference evidence="13 14" key="1">
    <citation type="submission" date="2016-11" db="EMBL/GenBank/DDBJ databases">
        <authorList>
            <person name="Jaros S."/>
            <person name="Januszkiewicz K."/>
            <person name="Wedrychowicz H."/>
        </authorList>
    </citation>
    <scope>NUCLEOTIDE SEQUENCE [LARGE SCALE GENOMIC DNA]</scope>
    <source>
        <strain evidence="13 14">DSM 21637</strain>
    </source>
</reference>
<dbReference type="CDD" id="cd06225">
    <property type="entry name" value="HAMP"/>
    <property type="match status" value="1"/>
</dbReference>
<dbReference type="SMART" id="SM00387">
    <property type="entry name" value="HATPase_c"/>
    <property type="match status" value="1"/>
</dbReference>
<keyword evidence="10" id="KW-0812">Transmembrane</keyword>
<evidence type="ECO:0000256" key="2">
    <source>
        <dbReference type="ARBA" id="ARBA00004370"/>
    </source>
</evidence>
<keyword evidence="6" id="KW-0547">Nucleotide-binding</keyword>
<evidence type="ECO:0000256" key="8">
    <source>
        <dbReference type="ARBA" id="ARBA00022840"/>
    </source>
</evidence>
<keyword evidence="8" id="KW-0067">ATP-binding</keyword>
<feature type="transmembrane region" description="Helical" evidence="10">
    <location>
        <begin position="299"/>
        <end position="320"/>
    </location>
</feature>
<dbReference type="PANTHER" id="PTHR42878">
    <property type="entry name" value="TWO-COMPONENT HISTIDINE KINASE"/>
    <property type="match status" value="1"/>
</dbReference>
<dbReference type="SUPFAM" id="SSF55874">
    <property type="entry name" value="ATPase domain of HSP90 chaperone/DNA topoisomerase II/histidine kinase"/>
    <property type="match status" value="1"/>
</dbReference>
<feature type="domain" description="Histidine kinase" evidence="11">
    <location>
        <begin position="388"/>
        <end position="613"/>
    </location>
</feature>
<dbReference type="OrthoDB" id="9804645at2"/>
<keyword evidence="5" id="KW-0808">Transferase</keyword>
<keyword evidence="7 13" id="KW-0418">Kinase</keyword>
<dbReference type="InterPro" id="IPR050351">
    <property type="entry name" value="BphY/WalK/GraS-like"/>
</dbReference>
<dbReference type="PROSITE" id="PS50109">
    <property type="entry name" value="HIS_KIN"/>
    <property type="match status" value="1"/>
</dbReference>
<keyword evidence="10" id="KW-1133">Transmembrane helix</keyword>
<dbReference type="GO" id="GO:0007234">
    <property type="term" value="P:osmosensory signaling via phosphorelay pathway"/>
    <property type="evidence" value="ECO:0007669"/>
    <property type="project" value="TreeGrafter"/>
</dbReference>
<evidence type="ECO:0000313" key="13">
    <source>
        <dbReference type="EMBL" id="SFX43864.1"/>
    </source>
</evidence>
<dbReference type="PANTHER" id="PTHR42878:SF7">
    <property type="entry name" value="SENSOR HISTIDINE KINASE GLRK"/>
    <property type="match status" value="1"/>
</dbReference>
<dbReference type="InterPro" id="IPR036890">
    <property type="entry name" value="HATPase_C_sf"/>
</dbReference>
<organism evidence="13 14">
    <name type="scientific">Marinospirillum alkaliphilum DSM 21637</name>
    <dbReference type="NCBI Taxonomy" id="1122209"/>
    <lineage>
        <taxon>Bacteria</taxon>
        <taxon>Pseudomonadati</taxon>
        <taxon>Pseudomonadota</taxon>
        <taxon>Gammaproteobacteria</taxon>
        <taxon>Oceanospirillales</taxon>
        <taxon>Oceanospirillaceae</taxon>
        <taxon>Marinospirillum</taxon>
    </lineage>
</organism>
<evidence type="ECO:0000256" key="1">
    <source>
        <dbReference type="ARBA" id="ARBA00000085"/>
    </source>
</evidence>
<keyword evidence="10" id="KW-0472">Membrane</keyword>
<dbReference type="EMBL" id="FPJW01000005">
    <property type="protein sequence ID" value="SFX43864.1"/>
    <property type="molecule type" value="Genomic_DNA"/>
</dbReference>
<dbReference type="GO" id="GO:0000155">
    <property type="term" value="F:phosphorelay sensor kinase activity"/>
    <property type="evidence" value="ECO:0007669"/>
    <property type="project" value="InterPro"/>
</dbReference>
<evidence type="ECO:0000256" key="10">
    <source>
        <dbReference type="SAM" id="Phobius"/>
    </source>
</evidence>
<keyword evidence="9" id="KW-0902">Two-component regulatory system</keyword>
<sequence length="617" mass="70159">MRSLTIRTRLLLLTLGVSFGTLLVAALLIDRHLLGYHRDLAQQEITEGFARLESQLQQFQARLELEAGVLASNERLVASVDLINAYQNPEQYQAILFDEEKRSISQRLLTALLSGQAQQAFVYSLQQELVSLVAVGDQHNLQVITSYVDAQPLLLVLQGDPQDFFWPEQSLETSLQQRAQSHDVLDQQSALSPMQGGLLLEHGRTLWRSLPDGRRLPVGQLVLSRWLDDDYLSRLLPDHLTFHLLEARAAGVKPGVIQQDSEGFYALQQLMSSHNQPIFLQLRYPLHLYEASRKTTRRAIWLAVPLTFLLVLPLALWLLFRLITHPLGNLMQGVERLRAGNYEQLVPIRSGDELGQLAQAMNQMAVEIRQREQDLHQVNQDLRRLSEVMAHHFQEPVRRLQVFSEQLQQSEALTGDEKNRLALTFIQQQSRRLSQLVRDVQQYLALEQVQPEFEWLDSRVELTRLLTSSPLRSRLDAAGARVLLGENLPQVWFSTKRFQQLFAILLDNALNYASPQRPLEVHIDAHKEAQSWVFSVADNGSGIDPVYLQQVFDLFVRLVPSDYPVAGSGMGLALARRMLQLSGGDLRVRTNNKQVKGTQEQGCVFEVLIADRNRIDG</sequence>
<dbReference type="SUPFAM" id="SSF47384">
    <property type="entry name" value="Homodimeric domain of signal transducing histidine kinase"/>
    <property type="match status" value="1"/>
</dbReference>
<dbReference type="EC" id="2.7.13.3" evidence="3"/>
<dbReference type="Gene3D" id="3.30.565.10">
    <property type="entry name" value="Histidine kinase-like ATPase, C-terminal domain"/>
    <property type="match status" value="1"/>
</dbReference>
<dbReference type="Pfam" id="PF02518">
    <property type="entry name" value="HATPase_c"/>
    <property type="match status" value="1"/>
</dbReference>